<dbReference type="OrthoDB" id="4059298at2759"/>
<dbReference type="Gene3D" id="3.30.70.330">
    <property type="match status" value="1"/>
</dbReference>
<protein>
    <recommendedName>
        <fullName evidence="4">RRM domain-containing protein</fullName>
    </recommendedName>
</protein>
<proteinExistence type="predicted"/>
<dbReference type="EMBL" id="CP059271">
    <property type="protein sequence ID" value="QLQ81167.1"/>
    <property type="molecule type" value="Genomic_DNA"/>
</dbReference>
<gene>
    <name evidence="2" type="ORF">HG537_0E05220</name>
</gene>
<accession>A0A7H9HWL3</accession>
<keyword evidence="3" id="KW-1185">Reference proteome</keyword>
<evidence type="ECO:0000313" key="2">
    <source>
        <dbReference type="EMBL" id="QLQ81167.1"/>
    </source>
</evidence>
<dbReference type="GO" id="GO:0003676">
    <property type="term" value="F:nucleic acid binding"/>
    <property type="evidence" value="ECO:0007669"/>
    <property type="project" value="InterPro"/>
</dbReference>
<keyword evidence="1" id="KW-0175">Coiled coil</keyword>
<dbReference type="InterPro" id="IPR012677">
    <property type="entry name" value="Nucleotide-bd_a/b_plait_sf"/>
</dbReference>
<reference evidence="2 3" key="1">
    <citation type="submission" date="2020-06" db="EMBL/GenBank/DDBJ databases">
        <title>The yeast mating-type switching endonuclease HO is a domesticated member of an unorthodox homing genetic element family.</title>
        <authorList>
            <person name="Coughlan A.Y."/>
            <person name="Lombardi L."/>
            <person name="Braun-Galleani S."/>
            <person name="Martos A.R."/>
            <person name="Galeote V."/>
            <person name="Bigey F."/>
            <person name="Dequin S."/>
            <person name="Byrne K.P."/>
            <person name="Wolfe K.H."/>
        </authorList>
    </citation>
    <scope>NUCLEOTIDE SEQUENCE [LARGE SCALE GENOMIC DNA]</scope>
    <source>
        <strain evidence="2 3">CBS2947</strain>
    </source>
</reference>
<name>A0A7H9HWL3_9SACH</name>
<evidence type="ECO:0008006" key="4">
    <source>
        <dbReference type="Google" id="ProtNLM"/>
    </source>
</evidence>
<dbReference type="AlphaFoldDB" id="A0A7H9HWL3"/>
<organism evidence="2 3">
    <name type="scientific">Torulaspora globosa</name>
    <dbReference type="NCBI Taxonomy" id="48254"/>
    <lineage>
        <taxon>Eukaryota</taxon>
        <taxon>Fungi</taxon>
        <taxon>Dikarya</taxon>
        <taxon>Ascomycota</taxon>
        <taxon>Saccharomycotina</taxon>
        <taxon>Saccharomycetes</taxon>
        <taxon>Saccharomycetales</taxon>
        <taxon>Saccharomycetaceae</taxon>
        <taxon>Torulaspora</taxon>
    </lineage>
</organism>
<evidence type="ECO:0000313" key="3">
    <source>
        <dbReference type="Proteomes" id="UP000510647"/>
    </source>
</evidence>
<feature type="coiled-coil region" evidence="1">
    <location>
        <begin position="171"/>
        <end position="198"/>
    </location>
</feature>
<sequence>MFVEDREGIVGWLEKTLPEVSEADVSLLKDFLLEFLEEHSDKGKDAFVDAVCLLLDGIVDDSRPFAEEFYEKVCSGPADVGNWVTVYDLPAHVCRQKLIIREFEQFGQICTCKVCGSVSQDRRNALIKFVDRASVEACLRSSVPFFNDRFVQVDAVGRADAEQPQPMGSALGQLSTQLNVKSRQLAEYRERLREIQQRVEATNPRDTCNLKHCYLLYQDFMQEFEKKQLTPVLLYRLQNKLQTLKEDPKMYVKPKKASVSKRLKT</sequence>
<dbReference type="SUPFAM" id="SSF54928">
    <property type="entry name" value="RNA-binding domain, RBD"/>
    <property type="match status" value="1"/>
</dbReference>
<dbReference type="InterPro" id="IPR035979">
    <property type="entry name" value="RBD_domain_sf"/>
</dbReference>
<evidence type="ECO:0000256" key="1">
    <source>
        <dbReference type="SAM" id="Coils"/>
    </source>
</evidence>
<dbReference type="Proteomes" id="UP000510647">
    <property type="component" value="Chromosome 5"/>
</dbReference>